<protein>
    <submittedName>
        <fullName evidence="1">Uncharacterized protein</fullName>
    </submittedName>
</protein>
<keyword evidence="2" id="KW-1185">Reference proteome</keyword>
<reference evidence="1" key="1">
    <citation type="submission" date="2016-08" db="EMBL/GenBank/DDBJ databases">
        <authorList>
            <person name="Ngugi D.K."/>
            <person name="Miyake S."/>
            <person name="Stingl U."/>
        </authorList>
    </citation>
    <scope>NUCLEOTIDE SEQUENCE</scope>
    <source>
        <strain evidence="1">SCG-D08WGA-EpuloA1</strain>
    </source>
</reference>
<organism evidence="1 2">
    <name type="scientific">Candidatus Epulonipiscium fishelsonii</name>
    <dbReference type="NCBI Taxonomy" id="77094"/>
    <lineage>
        <taxon>Bacteria</taxon>
        <taxon>Bacillati</taxon>
        <taxon>Bacillota</taxon>
        <taxon>Clostridia</taxon>
        <taxon>Lachnospirales</taxon>
        <taxon>Lachnospiraceae</taxon>
        <taxon>Candidatus Epulonipiscium</taxon>
    </lineage>
</organism>
<evidence type="ECO:0000313" key="1">
    <source>
        <dbReference type="EMBL" id="ONI38142.1"/>
    </source>
</evidence>
<evidence type="ECO:0000313" key="2">
    <source>
        <dbReference type="Proteomes" id="UP000188637"/>
    </source>
</evidence>
<comment type="caution">
    <text evidence="1">The sequence shown here is derived from an EMBL/GenBank/DDBJ whole genome shotgun (WGS) entry which is preliminary data.</text>
</comment>
<gene>
    <name evidence="1" type="ORF">AN640_02790</name>
</gene>
<sequence>MNNLQKQKEEILIRLGVIDQQLEGGANLEAIKAQRWFSFKNKDRVLMDKFTGLLWADLRYFPYNNNNISYNFAEAQDTVNEYDFNGIEGFRLPTSYELENIMDETFPFREIVQNAIDWHFDNKDRIYRFHHEGITLAFPPSSYTHIGFTIPCSSILVDNTDYVKHIDTDNEVYNEREKLQFTLNLFKQNNLVPVFDDDKITQLYTERLELVEQLREIEKQMQEKQMQEKQMQENQGQVSM</sequence>
<proteinExistence type="predicted"/>
<dbReference type="Proteomes" id="UP000188637">
    <property type="component" value="Unassembled WGS sequence"/>
</dbReference>
<dbReference type="EMBL" id="LJHD01000300">
    <property type="protein sequence ID" value="ONI38142.1"/>
    <property type="molecule type" value="Genomic_DNA"/>
</dbReference>
<name>A0ACC8X8P7_9FIRM</name>
<accession>A0ACC8X8P7</accession>